<keyword evidence="7" id="KW-1185">Reference proteome</keyword>
<dbReference type="InterPro" id="IPR033140">
    <property type="entry name" value="Lipase_GDXG_put_SER_AS"/>
</dbReference>
<name>A0A8H5HGA4_9AGAR</name>
<accession>A0A8H5HGA4</accession>
<dbReference type="PANTHER" id="PTHR48081:SF5">
    <property type="entry name" value="ALPHA_BETA HYDROLASE FOLD-3 DOMAIN-CONTAINING PROTEIN"/>
    <property type="match status" value="1"/>
</dbReference>
<sequence length="1132" mass="123560">MPNALTRQVGLRVGPIVLETLVKHYIEKLKFGHAKSDKEEDAMVQLRREELIYDEIFTVAFLEAASLHPVEEVQAFSNTRTISPPWVHVVRVRVPMSSCDEAAKLLITALGGEAVALNVIGGIKWWQVRSIDGVDAQWITAKKDWQIHKEREKTQRDEPHLDQGERTTYHENMDTMRCILYAHGPCFSDKGGGYYFGSVDQERYSIQRYARKINGRVFAINYRLAPQYPFPCAIQDLLAAYLYLIQPPPEASHRPVKPSHLIVAGDSAGGGLTLALLQVLRDASLPLPAGAVLISPWCDLTHSFPSIHINTTTDVIPKYGLSLQKPSTLWPPPDEELAGRVRIGLRRRVHAVFHNDRGGDSNSSAASFGLDESAPVASNIEATDGMRVDIGATTPLPLPRTLSRHDHSAGVTGAQESIVMTAQNGEILTIHQQIQLYTTNALLGHPLVSPALGYLGGLPPLLFIISDKEVLRDEGIYTAHKAAHPEQFPVKDATRMLYPTLNGIEERHQGKLTPVHLQVYDDVAHVLPVLFSFTTPAKFCFRSMAIFCKYVTGISLFPSNISTRSKSQSDLKVESGVKLDTVAESSPRPRASRSMGSLAKRTFSRRGNGTGSPAASIGTGEIGLSSNDSATDFHGKSFSWSRQEKSKSNSILSKRRLSSKSASDARGINVTPEIPVPSILPTTPVLPLSSSLTSLPSVSSIPSPAPPAVASQEHMALPIHPRRESQIEIKILNVEEQITSGELLKVPSTASPTEVNISDIQELTASPATSRAPSPLPLPASTLFTPKTSNSGGQKKDESASRDLSTTFITTTSTLSEIPIPSSSMSSHSIPFSVRRSPGFLSDALENGPAEVQERCAGDPAVYSDSKQYPSFYNSMIRERVSTRGVIRPLEPPSELPALAVPVQLIGEISELAVRRYIEGRNFYDIKFAGTMKEIEKRRKKHLKQARKDTVKNMSALQGSVDKEREKLTGNSKAKHDHDHHESPYSIETALLASSGWSWSWALDHSERPPPSSLVARRDTHEALMLARIADQSVLQEEQVKGLGGLVTANNLWSVFMGLLTPTGKGIDEGSSNLPSGPLRGRENATNDISAVEPTPAKHSPFSPSRLGFGKTASVGMFRSRFASVGKTPKFS</sequence>
<dbReference type="InterPro" id="IPR029058">
    <property type="entry name" value="AB_hydrolase_fold"/>
</dbReference>
<feature type="active site" evidence="3">
    <location>
        <position position="267"/>
    </location>
</feature>
<evidence type="ECO:0000256" key="1">
    <source>
        <dbReference type="ARBA" id="ARBA00010515"/>
    </source>
</evidence>
<feature type="compositionally biased region" description="Low complexity" evidence="4">
    <location>
        <begin position="585"/>
        <end position="594"/>
    </location>
</feature>
<evidence type="ECO:0000259" key="5">
    <source>
        <dbReference type="Pfam" id="PF07859"/>
    </source>
</evidence>
<dbReference type="SUPFAM" id="SSF53474">
    <property type="entry name" value="alpha/beta-Hydrolases"/>
    <property type="match status" value="1"/>
</dbReference>
<feature type="compositionally biased region" description="Basic and acidic residues" evidence="4">
    <location>
        <begin position="961"/>
        <end position="983"/>
    </location>
</feature>
<evidence type="ECO:0000256" key="4">
    <source>
        <dbReference type="SAM" id="MobiDB-lite"/>
    </source>
</evidence>
<protein>
    <recommendedName>
        <fullName evidence="5">Alpha/beta hydrolase fold-3 domain-containing protein</fullName>
    </recommendedName>
</protein>
<dbReference type="Gene3D" id="3.40.50.1820">
    <property type="entry name" value="alpha/beta hydrolase"/>
    <property type="match status" value="1"/>
</dbReference>
<evidence type="ECO:0000256" key="3">
    <source>
        <dbReference type="PROSITE-ProRule" id="PRU10038"/>
    </source>
</evidence>
<evidence type="ECO:0000313" key="6">
    <source>
        <dbReference type="EMBL" id="KAF5382996.1"/>
    </source>
</evidence>
<dbReference type="PANTHER" id="PTHR48081">
    <property type="entry name" value="AB HYDROLASE SUPERFAMILY PROTEIN C4A8.06C"/>
    <property type="match status" value="1"/>
</dbReference>
<dbReference type="EMBL" id="JAACJN010000049">
    <property type="protein sequence ID" value="KAF5382996.1"/>
    <property type="molecule type" value="Genomic_DNA"/>
</dbReference>
<dbReference type="InterPro" id="IPR050300">
    <property type="entry name" value="GDXG_lipolytic_enzyme"/>
</dbReference>
<dbReference type="PROSITE" id="PS01174">
    <property type="entry name" value="LIPASE_GDXG_SER"/>
    <property type="match status" value="1"/>
</dbReference>
<dbReference type="Pfam" id="PF07859">
    <property type="entry name" value="Abhydrolase_3"/>
    <property type="match status" value="1"/>
</dbReference>
<organism evidence="6 7">
    <name type="scientific">Collybiopsis confluens</name>
    <dbReference type="NCBI Taxonomy" id="2823264"/>
    <lineage>
        <taxon>Eukaryota</taxon>
        <taxon>Fungi</taxon>
        <taxon>Dikarya</taxon>
        <taxon>Basidiomycota</taxon>
        <taxon>Agaricomycotina</taxon>
        <taxon>Agaricomycetes</taxon>
        <taxon>Agaricomycetidae</taxon>
        <taxon>Agaricales</taxon>
        <taxon>Marasmiineae</taxon>
        <taxon>Omphalotaceae</taxon>
        <taxon>Collybiopsis</taxon>
    </lineage>
</organism>
<evidence type="ECO:0000256" key="2">
    <source>
        <dbReference type="ARBA" id="ARBA00022801"/>
    </source>
</evidence>
<feature type="region of interest" description="Disordered" evidence="4">
    <location>
        <begin position="580"/>
        <end position="623"/>
    </location>
</feature>
<feature type="compositionally biased region" description="Low complexity" evidence="4">
    <location>
        <begin position="765"/>
        <end position="786"/>
    </location>
</feature>
<comment type="caution">
    <text evidence="6">The sequence shown here is derived from an EMBL/GenBank/DDBJ whole genome shotgun (WGS) entry which is preliminary data.</text>
</comment>
<dbReference type="GO" id="GO:0016787">
    <property type="term" value="F:hydrolase activity"/>
    <property type="evidence" value="ECO:0007669"/>
    <property type="project" value="UniProtKB-KW"/>
</dbReference>
<gene>
    <name evidence="6" type="ORF">D9757_006344</name>
</gene>
<reference evidence="6 7" key="1">
    <citation type="journal article" date="2020" name="ISME J.">
        <title>Uncovering the hidden diversity of litter-decomposition mechanisms in mushroom-forming fungi.</title>
        <authorList>
            <person name="Floudas D."/>
            <person name="Bentzer J."/>
            <person name="Ahren D."/>
            <person name="Johansson T."/>
            <person name="Persson P."/>
            <person name="Tunlid A."/>
        </authorList>
    </citation>
    <scope>NUCLEOTIDE SEQUENCE [LARGE SCALE GENOMIC DNA]</scope>
    <source>
        <strain evidence="6 7">CBS 406.79</strain>
    </source>
</reference>
<proteinExistence type="inferred from homology"/>
<keyword evidence="2" id="KW-0378">Hydrolase</keyword>
<feature type="domain" description="Alpha/beta hydrolase fold-3" evidence="5">
    <location>
        <begin position="191"/>
        <end position="310"/>
    </location>
</feature>
<feature type="region of interest" description="Disordered" evidence="4">
    <location>
        <begin position="636"/>
        <end position="674"/>
    </location>
</feature>
<feature type="region of interest" description="Disordered" evidence="4">
    <location>
        <begin position="943"/>
        <end position="983"/>
    </location>
</feature>
<comment type="similarity">
    <text evidence="1">Belongs to the 'GDXG' lipolytic enzyme family.</text>
</comment>
<dbReference type="OrthoDB" id="1662883at2759"/>
<dbReference type="InterPro" id="IPR013094">
    <property type="entry name" value="AB_hydrolase_3"/>
</dbReference>
<evidence type="ECO:0000313" key="7">
    <source>
        <dbReference type="Proteomes" id="UP000518752"/>
    </source>
</evidence>
<feature type="region of interest" description="Disordered" evidence="4">
    <location>
        <begin position="765"/>
        <end position="804"/>
    </location>
</feature>
<dbReference type="Proteomes" id="UP000518752">
    <property type="component" value="Unassembled WGS sequence"/>
</dbReference>
<dbReference type="AlphaFoldDB" id="A0A8H5HGA4"/>